<dbReference type="PANTHER" id="PTHR10629">
    <property type="entry name" value="CYTOSINE-SPECIFIC METHYLTRANSFERASE"/>
    <property type="match status" value="1"/>
</dbReference>
<reference evidence="11" key="1">
    <citation type="submission" date="2023-07" db="EMBL/GenBank/DDBJ databases">
        <title>Study on multiphase classification of strain Alteromonas salexigens isolated from the Yellow Sea.</title>
        <authorList>
            <person name="Sun L."/>
        </authorList>
    </citation>
    <scope>NUCLEOTIDE SEQUENCE [LARGE SCALE GENOMIC DNA]</scope>
    <source>
        <strain evidence="11">ASW11-19</strain>
    </source>
</reference>
<evidence type="ECO:0000313" key="10">
    <source>
        <dbReference type="EMBL" id="MCU7554785.1"/>
    </source>
</evidence>
<evidence type="ECO:0000256" key="5">
    <source>
        <dbReference type="ARBA" id="ARBA00047422"/>
    </source>
</evidence>
<evidence type="ECO:0000259" key="9">
    <source>
        <dbReference type="PROSITE" id="PS50937"/>
    </source>
</evidence>
<dbReference type="InterPro" id="IPR009061">
    <property type="entry name" value="DNA-bd_dom_put_sf"/>
</dbReference>
<dbReference type="PROSITE" id="PS00095">
    <property type="entry name" value="C5_MTASE_2"/>
    <property type="match status" value="1"/>
</dbReference>
<dbReference type="NCBIfam" id="TIGR00675">
    <property type="entry name" value="dcm"/>
    <property type="match status" value="1"/>
</dbReference>
<dbReference type="InterPro" id="IPR031303">
    <property type="entry name" value="C5_meth_CS"/>
</dbReference>
<evidence type="ECO:0000256" key="8">
    <source>
        <dbReference type="RuleBase" id="RU000417"/>
    </source>
</evidence>
<feature type="domain" description="HTH merR-type" evidence="9">
    <location>
        <begin position="5"/>
        <end position="50"/>
    </location>
</feature>
<dbReference type="CDD" id="cd00315">
    <property type="entry name" value="Cyt_C5_DNA_methylase"/>
    <property type="match status" value="1"/>
</dbReference>
<evidence type="ECO:0000256" key="7">
    <source>
        <dbReference type="RuleBase" id="RU000416"/>
    </source>
</evidence>
<dbReference type="PROSITE" id="PS51679">
    <property type="entry name" value="SAM_MT_C5"/>
    <property type="match status" value="1"/>
</dbReference>
<keyword evidence="3 6" id="KW-0949">S-adenosyl-L-methionine</keyword>
<dbReference type="SUPFAM" id="SSF53335">
    <property type="entry name" value="S-adenosyl-L-methionine-dependent methyltransferases"/>
    <property type="match status" value="1"/>
</dbReference>
<keyword evidence="2 6" id="KW-0808">Transferase</keyword>
<evidence type="ECO:0000313" key="11">
    <source>
        <dbReference type="Proteomes" id="UP001209257"/>
    </source>
</evidence>
<dbReference type="PANTHER" id="PTHR10629:SF52">
    <property type="entry name" value="DNA (CYTOSINE-5)-METHYLTRANSFERASE 1"/>
    <property type="match status" value="1"/>
</dbReference>
<dbReference type="InterPro" id="IPR050390">
    <property type="entry name" value="C5-Methyltransferase"/>
</dbReference>
<evidence type="ECO:0000256" key="6">
    <source>
        <dbReference type="PROSITE-ProRule" id="PRU01016"/>
    </source>
</evidence>
<protein>
    <recommendedName>
        <fullName evidence="8">Cytosine-specific methyltransferase</fullName>
        <ecNumber evidence="8">2.1.1.37</ecNumber>
    </recommendedName>
</protein>
<dbReference type="PRINTS" id="PR00105">
    <property type="entry name" value="C5METTRFRASE"/>
</dbReference>
<dbReference type="Proteomes" id="UP001209257">
    <property type="component" value="Unassembled WGS sequence"/>
</dbReference>
<dbReference type="GO" id="GO:0003886">
    <property type="term" value="F:DNA (cytosine-5-)-methyltransferase activity"/>
    <property type="evidence" value="ECO:0007669"/>
    <property type="project" value="UniProtKB-EC"/>
</dbReference>
<dbReference type="SMART" id="SM00422">
    <property type="entry name" value="HTH_MERR"/>
    <property type="match status" value="1"/>
</dbReference>
<proteinExistence type="inferred from homology"/>
<dbReference type="InterPro" id="IPR018117">
    <property type="entry name" value="C5_DNA_meth_AS"/>
</dbReference>
<dbReference type="Pfam" id="PF00145">
    <property type="entry name" value="DNA_methylase"/>
    <property type="match status" value="1"/>
</dbReference>
<keyword evidence="11" id="KW-1185">Reference proteome</keyword>
<accession>A0ABT2VN89</accession>
<dbReference type="GO" id="GO:0032259">
    <property type="term" value="P:methylation"/>
    <property type="evidence" value="ECO:0007669"/>
    <property type="project" value="UniProtKB-KW"/>
</dbReference>
<dbReference type="CDD" id="cd04761">
    <property type="entry name" value="HTH_MerR-SF"/>
    <property type="match status" value="1"/>
</dbReference>
<dbReference type="SUPFAM" id="SSF46955">
    <property type="entry name" value="Putative DNA-binding domain"/>
    <property type="match status" value="1"/>
</dbReference>
<dbReference type="InterPro" id="IPR029063">
    <property type="entry name" value="SAM-dependent_MTases_sf"/>
</dbReference>
<dbReference type="InterPro" id="IPR001525">
    <property type="entry name" value="C5_MeTfrase"/>
</dbReference>
<keyword evidence="4" id="KW-0680">Restriction system</keyword>
<evidence type="ECO:0000256" key="2">
    <source>
        <dbReference type="ARBA" id="ARBA00022679"/>
    </source>
</evidence>
<feature type="active site" evidence="6">
    <location>
        <position position="147"/>
    </location>
</feature>
<evidence type="ECO:0000256" key="3">
    <source>
        <dbReference type="ARBA" id="ARBA00022691"/>
    </source>
</evidence>
<sequence>MENELYTIAQVADILSVSKETLRRWEESGKLIPKRDQDNNYRLYSKDQLEQFDEAKILFSTKWDEEKITESIRPYRAIELFAGAGGLALGMEQAGLKSILLSEIDNHACDTLEKNRPDWNVVRGDVSDIDFTPHRDKVDILSGGFPCQAFSYAGKKLGFEDARGTLFFEFARAVKETNPKVILAENVRGLLNHDDGKTLEAIKGIIDELGYELVEPKVLKAVFYRVPQKRERLILVAIRKDLFSNVTFQWPSPYKRIMTMKDALKAGELFATDVPESIGQKYPASKAEVLKQVPPGGYWRDLPIEVQKDYMKKSFFLGGGKTGMARRLSWDEPSLTLTCSPAQKQTERCHPDETRPLTVREYARIQTFPDDWVFSGPITSQYKQIGNAVPVNLASAVARSVVRLLNQIEMAGLKKQKKIA</sequence>
<evidence type="ECO:0000256" key="1">
    <source>
        <dbReference type="ARBA" id="ARBA00022603"/>
    </source>
</evidence>
<dbReference type="Pfam" id="PF00376">
    <property type="entry name" value="MerR"/>
    <property type="match status" value="1"/>
</dbReference>
<evidence type="ECO:0000256" key="4">
    <source>
        <dbReference type="ARBA" id="ARBA00022747"/>
    </source>
</evidence>
<gene>
    <name evidence="10" type="primary">dcm</name>
    <name evidence="10" type="ORF">OCL06_09250</name>
</gene>
<keyword evidence="1 6" id="KW-0489">Methyltransferase</keyword>
<name>A0ABT2VN89_9ALTE</name>
<dbReference type="Gene3D" id="3.90.120.10">
    <property type="entry name" value="DNA Methylase, subunit A, domain 2"/>
    <property type="match status" value="1"/>
</dbReference>
<organism evidence="10 11">
    <name type="scientific">Alteromonas salexigens</name>
    <dbReference type="NCBI Taxonomy" id="2982530"/>
    <lineage>
        <taxon>Bacteria</taxon>
        <taxon>Pseudomonadati</taxon>
        <taxon>Pseudomonadota</taxon>
        <taxon>Gammaproteobacteria</taxon>
        <taxon>Alteromonadales</taxon>
        <taxon>Alteromonadaceae</taxon>
        <taxon>Alteromonas/Salinimonas group</taxon>
        <taxon>Alteromonas</taxon>
    </lineage>
</organism>
<dbReference type="InterPro" id="IPR000551">
    <property type="entry name" value="MerR-type_HTH_dom"/>
</dbReference>
<dbReference type="RefSeq" id="WP_262993742.1">
    <property type="nucleotide sequence ID" value="NZ_JAOTJC010000007.1"/>
</dbReference>
<comment type="catalytic activity">
    <reaction evidence="5 8">
        <text>a 2'-deoxycytidine in DNA + S-adenosyl-L-methionine = a 5-methyl-2'-deoxycytidine in DNA + S-adenosyl-L-homocysteine + H(+)</text>
        <dbReference type="Rhea" id="RHEA:13681"/>
        <dbReference type="Rhea" id="RHEA-COMP:11369"/>
        <dbReference type="Rhea" id="RHEA-COMP:11370"/>
        <dbReference type="ChEBI" id="CHEBI:15378"/>
        <dbReference type="ChEBI" id="CHEBI:57856"/>
        <dbReference type="ChEBI" id="CHEBI:59789"/>
        <dbReference type="ChEBI" id="CHEBI:85452"/>
        <dbReference type="ChEBI" id="CHEBI:85454"/>
        <dbReference type="EC" id="2.1.1.37"/>
    </reaction>
</comment>
<dbReference type="PROSITE" id="PS00094">
    <property type="entry name" value="C5_MTASE_1"/>
    <property type="match status" value="1"/>
</dbReference>
<comment type="similarity">
    <text evidence="6 7">Belongs to the class I-like SAM-binding methyltransferase superfamily. C5-methyltransferase family.</text>
</comment>
<comment type="caution">
    <text evidence="10">The sequence shown here is derived from an EMBL/GenBank/DDBJ whole genome shotgun (WGS) entry which is preliminary data.</text>
</comment>
<dbReference type="Gene3D" id="1.10.1660.10">
    <property type="match status" value="1"/>
</dbReference>
<dbReference type="EMBL" id="JAOTJC010000007">
    <property type="protein sequence ID" value="MCU7554785.1"/>
    <property type="molecule type" value="Genomic_DNA"/>
</dbReference>
<dbReference type="EC" id="2.1.1.37" evidence="8"/>
<dbReference type="Gene3D" id="3.40.50.150">
    <property type="entry name" value="Vaccinia Virus protein VP39"/>
    <property type="match status" value="1"/>
</dbReference>
<dbReference type="PROSITE" id="PS50937">
    <property type="entry name" value="HTH_MERR_2"/>
    <property type="match status" value="1"/>
</dbReference>